<name>I4AP49_BERLS</name>
<reference evidence="3" key="1">
    <citation type="submission" date="2012-06" db="EMBL/GenBank/DDBJ databases">
        <title>The complete genome of Flexibacter litoralis DSM 6794.</title>
        <authorList>
            <person name="Lucas S."/>
            <person name="Copeland A."/>
            <person name="Lapidus A."/>
            <person name="Glavina del Rio T."/>
            <person name="Dalin E."/>
            <person name="Tice H."/>
            <person name="Bruce D."/>
            <person name="Goodwin L."/>
            <person name="Pitluck S."/>
            <person name="Peters L."/>
            <person name="Ovchinnikova G."/>
            <person name="Lu M."/>
            <person name="Kyrpides N."/>
            <person name="Mavromatis K."/>
            <person name="Ivanova N."/>
            <person name="Brettin T."/>
            <person name="Detter J.C."/>
            <person name="Han C."/>
            <person name="Larimer F."/>
            <person name="Land M."/>
            <person name="Hauser L."/>
            <person name="Markowitz V."/>
            <person name="Cheng J.-F."/>
            <person name="Hugenholtz P."/>
            <person name="Woyke T."/>
            <person name="Wu D."/>
            <person name="Spring S."/>
            <person name="Lang E."/>
            <person name="Kopitz M."/>
            <person name="Brambilla E."/>
            <person name="Klenk H.-P."/>
            <person name="Eisen J.A."/>
        </authorList>
    </citation>
    <scope>NUCLEOTIDE SEQUENCE [LARGE SCALE GENOMIC DNA]</scope>
    <source>
        <strain evidence="3">ATCC 23117 / DSM 6794 / NBRC 15988 / NCIMB 1366 / Sio-4</strain>
    </source>
</reference>
<dbReference type="InterPro" id="IPR013442">
    <property type="entry name" value="SSO1393-like"/>
</dbReference>
<accession>I4AP49</accession>
<dbReference type="Gene3D" id="3.40.50.10770">
    <property type="entry name" value="Hypothetical protein VC1899 like domain (Restriction endonuclease-like)"/>
    <property type="match status" value="1"/>
</dbReference>
<evidence type="ECO:0000313" key="3">
    <source>
        <dbReference type="Proteomes" id="UP000006054"/>
    </source>
</evidence>
<organism evidence="2 3">
    <name type="scientific">Bernardetia litoralis (strain ATCC 23117 / DSM 6794 / NBRC 15988 / NCIMB 1366 / Fx l1 / Sio-4)</name>
    <name type="common">Flexibacter litoralis</name>
    <dbReference type="NCBI Taxonomy" id="880071"/>
    <lineage>
        <taxon>Bacteria</taxon>
        <taxon>Pseudomonadati</taxon>
        <taxon>Bacteroidota</taxon>
        <taxon>Cytophagia</taxon>
        <taxon>Cytophagales</taxon>
        <taxon>Bernardetiaceae</taxon>
        <taxon>Bernardetia</taxon>
    </lineage>
</organism>
<sequence>MKVVTTVGTSLIENANNVNKKPTVSVPYYGKSTVFGRKKTYYKDWTNDGTFQTRITDIKKSLLKYFSDYQNIEVSAEIKSLKKIQKVQNTKLEVYLICTDTISSVICADMIKKWFDKHDPNEKEFVVVFNHDKEHIIENLRVGTQTDYEIGFMNLIDKIDNIVANDKTSILNITGGYKAIIPILTLYGQISELTLNYIYEDSEETEDVKPIEVKNLPFSLDISYIEPYIKYITDASRIDHNNTAKKLFDLGLVKDDTIPTELSIIGELIKKKLESDLPFIKPMMGYFVEYKLHEYYSKNLPKYNDISFDKVVLGYKLSDEHNEEMEDSDLWFEKDDNVIMVEIKPASIKQKKIREKVEKMIDFIPNVSIIKEFWVIIYEYEGNSINNNLQWFENVINENIKNKYPNITFKLKKLKINKNIIDGKRNSLLYHEFMRSEISHVEDLFEYIPKSQEN</sequence>
<dbReference type="RefSeq" id="WP_014799160.1">
    <property type="nucleotide sequence ID" value="NC_018018.1"/>
</dbReference>
<gene>
    <name evidence="2" type="ordered locus">Fleli_3413</name>
</gene>
<evidence type="ECO:0000313" key="2">
    <source>
        <dbReference type="EMBL" id="AFM05734.1"/>
    </source>
</evidence>
<evidence type="ECO:0000259" key="1">
    <source>
        <dbReference type="Pfam" id="PF09651"/>
    </source>
</evidence>
<dbReference type="EMBL" id="CP003345">
    <property type="protein sequence ID" value="AFM05734.1"/>
    <property type="molecule type" value="Genomic_DNA"/>
</dbReference>
<dbReference type="Pfam" id="PF09651">
    <property type="entry name" value="Cas_APE2256"/>
    <property type="match status" value="1"/>
</dbReference>
<dbReference type="eggNOG" id="COG4006">
    <property type="taxonomic scope" value="Bacteria"/>
</dbReference>
<dbReference type="STRING" id="880071.Fleli_3413"/>
<dbReference type="KEGG" id="fli:Fleli_3413"/>
<dbReference type="OrthoDB" id="1803092at2"/>
<protein>
    <submittedName>
        <fullName evidence="2">CRISPR-associated protein (Cas_APE2256)</fullName>
    </submittedName>
</protein>
<proteinExistence type="predicted"/>
<keyword evidence="3" id="KW-1185">Reference proteome</keyword>
<dbReference type="AlphaFoldDB" id="I4AP49"/>
<feature type="domain" description="CRISPR system ring nuclease SSO1393-like" evidence="1">
    <location>
        <begin position="73"/>
        <end position="204"/>
    </location>
</feature>
<dbReference type="Proteomes" id="UP000006054">
    <property type="component" value="Chromosome"/>
</dbReference>
<dbReference type="HOGENOM" id="CLU_602372_0_0_10"/>